<dbReference type="InterPro" id="IPR038765">
    <property type="entry name" value="Papain-like_cys_pep_sf"/>
</dbReference>
<keyword evidence="3" id="KW-0645">Protease</keyword>
<keyword evidence="3" id="KW-0378">Hydrolase</keyword>
<dbReference type="GO" id="GO:0006508">
    <property type="term" value="P:proteolysis"/>
    <property type="evidence" value="ECO:0007669"/>
    <property type="project" value="UniProtKB-KW"/>
</dbReference>
<accession>F2AUE4</accession>
<evidence type="ECO:0000259" key="2">
    <source>
        <dbReference type="Pfam" id="PF00112"/>
    </source>
</evidence>
<keyword evidence="1" id="KW-0732">Signal</keyword>
<evidence type="ECO:0000313" key="3">
    <source>
        <dbReference type="EMBL" id="EGF26711.1"/>
    </source>
</evidence>
<protein>
    <submittedName>
        <fullName evidence="3">Cysteine protease</fullName>
    </submittedName>
</protein>
<dbReference type="Proteomes" id="UP000006222">
    <property type="component" value="Unassembled WGS sequence"/>
</dbReference>
<comment type="caution">
    <text evidence="3">The sequence shown here is derived from an EMBL/GenBank/DDBJ whole genome shotgun (WGS) entry which is preliminary data.</text>
</comment>
<feature type="chain" id="PRO_5003273927" evidence="1">
    <location>
        <begin position="24"/>
        <end position="505"/>
    </location>
</feature>
<gene>
    <name evidence="3" type="ORF">RBWH47_00336</name>
</gene>
<proteinExistence type="predicted"/>
<dbReference type="EMBL" id="AFAR01000176">
    <property type="protein sequence ID" value="EGF26711.1"/>
    <property type="molecule type" value="Genomic_DNA"/>
</dbReference>
<name>F2AUE4_RHOBT</name>
<dbReference type="PROSITE" id="PS00639">
    <property type="entry name" value="THIOL_PROTEASE_HIS"/>
    <property type="match status" value="1"/>
</dbReference>
<reference evidence="3 4" key="1">
    <citation type="journal article" date="2013" name="Mar. Genomics">
        <title>Expression of sulfatases in Rhodopirellula baltica and the diversity of sulfatases in the genus Rhodopirellula.</title>
        <authorList>
            <person name="Wegner C.E."/>
            <person name="Richter-Heitmann T."/>
            <person name="Klindworth A."/>
            <person name="Klockow C."/>
            <person name="Richter M."/>
            <person name="Achstetter T."/>
            <person name="Glockner F.O."/>
            <person name="Harder J."/>
        </authorList>
    </citation>
    <scope>NUCLEOTIDE SEQUENCE [LARGE SCALE GENOMIC DNA]</scope>
    <source>
        <strain evidence="3 4">WH47</strain>
    </source>
</reference>
<dbReference type="GO" id="GO:0008234">
    <property type="term" value="F:cysteine-type peptidase activity"/>
    <property type="evidence" value="ECO:0007669"/>
    <property type="project" value="InterPro"/>
</dbReference>
<dbReference type="AlphaFoldDB" id="F2AUE4"/>
<feature type="signal peptide" evidence="1">
    <location>
        <begin position="1"/>
        <end position="23"/>
    </location>
</feature>
<dbReference type="SUPFAM" id="SSF54001">
    <property type="entry name" value="Cysteine proteinases"/>
    <property type="match status" value="1"/>
</dbReference>
<evidence type="ECO:0000313" key="4">
    <source>
        <dbReference type="Proteomes" id="UP000006222"/>
    </source>
</evidence>
<dbReference type="CDD" id="cd02619">
    <property type="entry name" value="Peptidase_C1"/>
    <property type="match status" value="1"/>
</dbReference>
<dbReference type="Gene3D" id="3.90.70.10">
    <property type="entry name" value="Cysteine proteinases"/>
    <property type="match status" value="1"/>
</dbReference>
<dbReference type="InterPro" id="IPR025660">
    <property type="entry name" value="Pept_his_AS"/>
</dbReference>
<dbReference type="RefSeq" id="WP_007327255.1">
    <property type="nucleotide sequence ID" value="NZ_AFAR01000176.1"/>
</dbReference>
<dbReference type="PATRIC" id="fig|991778.3.peg.3551"/>
<dbReference type="InterPro" id="IPR000668">
    <property type="entry name" value="Peptidase_C1A_C"/>
</dbReference>
<dbReference type="Pfam" id="PF00112">
    <property type="entry name" value="Peptidase_C1"/>
    <property type="match status" value="1"/>
</dbReference>
<sequence>MHLRFWLFCLALVYGSSCQVELAAQTETQTGVLLIPEDVYDQIPTRAALRAPSAPTTESAETVSRPDVLSNVAPLPDVPPGNDSVLMVPAADAMYSAAPGIDQNWGPNDSIELPDRVDLREYLPTPGKQSQNDCVAWAVAYSAYSCQIGQERRRKPTFASDQFSPKYVYDNLSSDGGGLTILQAVNFLKLNGCASRANLETPNGPISSRAVVEANTFKLMDNARARNLNDIKLYLYEGYPVVLVVRMKGDFRDDAALSSPYLWTNNPSDDVNHHAVTAVGYDDQKKSLLLMNSWGTQWKDQGYCWASYDNFTTIGQNNWCTEAHVLKVKKSAPFDAWMAQQDSDGPANPFGPPPTIVWRHFSLKNDRKVYEDNQLISPSSWKVDGLACNNKNLFLLARDQTVYQMNDDLSGVSWSHLSRSPLDDEKVCMMAAVKSHALHVLTENQTLYKFESASANWRTVSLPQNDLKPIDLRTINDKIQVITDKGSVYQQRPDGEWNELKRVQP</sequence>
<evidence type="ECO:0000256" key="1">
    <source>
        <dbReference type="SAM" id="SignalP"/>
    </source>
</evidence>
<feature type="domain" description="Peptidase C1A papain C-terminal" evidence="2">
    <location>
        <begin position="214"/>
        <end position="310"/>
    </location>
</feature>
<organism evidence="3 4">
    <name type="scientific">Rhodopirellula baltica WH47</name>
    <dbReference type="NCBI Taxonomy" id="991778"/>
    <lineage>
        <taxon>Bacteria</taxon>
        <taxon>Pseudomonadati</taxon>
        <taxon>Planctomycetota</taxon>
        <taxon>Planctomycetia</taxon>
        <taxon>Pirellulales</taxon>
        <taxon>Pirellulaceae</taxon>
        <taxon>Rhodopirellula</taxon>
    </lineage>
</organism>